<keyword evidence="2" id="KW-1185">Reference proteome</keyword>
<comment type="caution">
    <text evidence="1">The sequence shown here is derived from an EMBL/GenBank/DDBJ whole genome shotgun (WGS) entry which is preliminary data.</text>
</comment>
<sequence length="101" mass="11555">TSTDIDKQNFADWLLQIGEDRAERFPHNNNFIKIPDDIFLPSQDIRTLIDFVYPDLTSQANNSSYLMERGILAPKNTDVSTINSTILNLYPGDEIEYLSTD</sequence>
<reference evidence="1" key="1">
    <citation type="submission" date="2021-06" db="EMBL/GenBank/DDBJ databases">
        <authorList>
            <person name="Kallberg Y."/>
            <person name="Tangrot J."/>
            <person name="Rosling A."/>
        </authorList>
    </citation>
    <scope>NUCLEOTIDE SEQUENCE</scope>
    <source>
        <strain evidence="1">MA461A</strain>
    </source>
</reference>
<feature type="non-terminal residue" evidence="1">
    <location>
        <position position="101"/>
    </location>
</feature>
<name>A0ACA9S864_9GLOM</name>
<proteinExistence type="predicted"/>
<feature type="non-terminal residue" evidence="1">
    <location>
        <position position="1"/>
    </location>
</feature>
<evidence type="ECO:0000313" key="2">
    <source>
        <dbReference type="Proteomes" id="UP000789920"/>
    </source>
</evidence>
<evidence type="ECO:0000313" key="1">
    <source>
        <dbReference type="EMBL" id="CAG8829382.1"/>
    </source>
</evidence>
<gene>
    <name evidence="1" type="ORF">RPERSI_LOCUS27491</name>
</gene>
<protein>
    <submittedName>
        <fullName evidence="1">13758_t:CDS:1</fullName>
    </submittedName>
</protein>
<organism evidence="1 2">
    <name type="scientific">Racocetra persica</name>
    <dbReference type="NCBI Taxonomy" id="160502"/>
    <lineage>
        <taxon>Eukaryota</taxon>
        <taxon>Fungi</taxon>
        <taxon>Fungi incertae sedis</taxon>
        <taxon>Mucoromycota</taxon>
        <taxon>Glomeromycotina</taxon>
        <taxon>Glomeromycetes</taxon>
        <taxon>Diversisporales</taxon>
        <taxon>Gigasporaceae</taxon>
        <taxon>Racocetra</taxon>
    </lineage>
</organism>
<accession>A0ACA9S864</accession>
<dbReference type="EMBL" id="CAJVQC010097134">
    <property type="protein sequence ID" value="CAG8829382.1"/>
    <property type="molecule type" value="Genomic_DNA"/>
</dbReference>
<dbReference type="Proteomes" id="UP000789920">
    <property type="component" value="Unassembled WGS sequence"/>
</dbReference>